<proteinExistence type="predicted"/>
<evidence type="ECO:0000313" key="5">
    <source>
        <dbReference type="EMBL" id="KLO15726.1"/>
    </source>
</evidence>
<dbReference type="Gene3D" id="2.30.30.40">
    <property type="entry name" value="SH3 Domains"/>
    <property type="match status" value="1"/>
</dbReference>
<sequence>MVFTRLSSSDKEAFFELLDEYFTSRPEIFAGSGEVASESGPSPPANQAASAVHRALASNPEATASLITAGLRHSAAAHSSSNAGGMGRTPSGTSSAVASAASNPEISNAIGRVAAASLAFSAPKPGGGGYGGGLGKPPAPPVLPRRTSHPPPSEERSSPSPDPPPAHSPVVRPKIGGTNETAKLSTTRAMGSLNTTSFGKSVSSLVSSKSKGPVAPPIPSAFAKKPMDLPPPPVRRVSASPSPVPEPEPEPEEEEEEGEWAEALYDYDSGEAGDLVVRAHDRIKVTSRDSDDWYPHSFIVDFSLTFTLHSRWTGEIDGRSGLFPASYAKLL</sequence>
<dbReference type="EMBL" id="KQ085925">
    <property type="protein sequence ID" value="KLO15726.1"/>
    <property type="molecule type" value="Genomic_DNA"/>
</dbReference>
<dbReference type="InterPro" id="IPR036028">
    <property type="entry name" value="SH3-like_dom_sf"/>
</dbReference>
<feature type="domain" description="SH3" evidence="4">
    <location>
        <begin position="256"/>
        <end position="331"/>
    </location>
</feature>
<gene>
    <name evidence="5" type="ORF">SCHPADRAFT_247019</name>
</gene>
<accession>A0A0H2SF68</accession>
<feature type="region of interest" description="Disordered" evidence="3">
    <location>
        <begin position="120"/>
        <end position="259"/>
    </location>
</feature>
<dbReference type="Proteomes" id="UP000053477">
    <property type="component" value="Unassembled WGS sequence"/>
</dbReference>
<feature type="compositionally biased region" description="Low complexity" evidence="3">
    <location>
        <begin position="200"/>
        <end position="211"/>
    </location>
</feature>
<keyword evidence="1 2" id="KW-0728">SH3 domain</keyword>
<evidence type="ECO:0000313" key="6">
    <source>
        <dbReference type="Proteomes" id="UP000053477"/>
    </source>
</evidence>
<dbReference type="InterPro" id="IPR001452">
    <property type="entry name" value="SH3_domain"/>
</dbReference>
<dbReference type="AlphaFoldDB" id="A0A0H2SF68"/>
<evidence type="ECO:0000256" key="3">
    <source>
        <dbReference type="SAM" id="MobiDB-lite"/>
    </source>
</evidence>
<protein>
    <recommendedName>
        <fullName evidence="4">SH3 domain-containing protein</fullName>
    </recommendedName>
</protein>
<feature type="compositionally biased region" description="Acidic residues" evidence="3">
    <location>
        <begin position="247"/>
        <end position="259"/>
    </location>
</feature>
<feature type="compositionally biased region" description="Polar residues" evidence="3">
    <location>
        <begin position="178"/>
        <end position="199"/>
    </location>
</feature>
<feature type="compositionally biased region" description="Low complexity" evidence="3">
    <location>
        <begin position="73"/>
        <end position="83"/>
    </location>
</feature>
<keyword evidence="6" id="KW-1185">Reference proteome</keyword>
<organism evidence="5 6">
    <name type="scientific">Schizopora paradoxa</name>
    <dbReference type="NCBI Taxonomy" id="27342"/>
    <lineage>
        <taxon>Eukaryota</taxon>
        <taxon>Fungi</taxon>
        <taxon>Dikarya</taxon>
        <taxon>Basidiomycota</taxon>
        <taxon>Agaricomycotina</taxon>
        <taxon>Agaricomycetes</taxon>
        <taxon>Hymenochaetales</taxon>
        <taxon>Schizoporaceae</taxon>
        <taxon>Schizopora</taxon>
    </lineage>
</organism>
<dbReference type="InParanoid" id="A0A0H2SF68"/>
<feature type="compositionally biased region" description="Gly residues" evidence="3">
    <location>
        <begin position="125"/>
        <end position="135"/>
    </location>
</feature>
<feature type="region of interest" description="Disordered" evidence="3">
    <location>
        <begin position="69"/>
        <end position="101"/>
    </location>
</feature>
<reference evidence="5 6" key="1">
    <citation type="submission" date="2015-04" db="EMBL/GenBank/DDBJ databases">
        <title>Complete genome sequence of Schizopora paradoxa KUC8140, a cosmopolitan wood degrader in East Asia.</title>
        <authorList>
            <consortium name="DOE Joint Genome Institute"/>
            <person name="Min B."/>
            <person name="Park H."/>
            <person name="Jang Y."/>
            <person name="Kim J.-J."/>
            <person name="Kim K.H."/>
            <person name="Pangilinan J."/>
            <person name="Lipzen A."/>
            <person name="Riley R."/>
            <person name="Grigoriev I.V."/>
            <person name="Spatafora J.W."/>
            <person name="Choi I.-G."/>
        </authorList>
    </citation>
    <scope>NUCLEOTIDE SEQUENCE [LARGE SCALE GENOMIC DNA]</scope>
    <source>
        <strain evidence="5 6">KUC8140</strain>
    </source>
</reference>
<dbReference type="STRING" id="27342.A0A0H2SF68"/>
<name>A0A0H2SF68_9AGAM</name>
<dbReference type="PROSITE" id="PS50002">
    <property type="entry name" value="SH3"/>
    <property type="match status" value="1"/>
</dbReference>
<evidence type="ECO:0000256" key="1">
    <source>
        <dbReference type="ARBA" id="ARBA00022443"/>
    </source>
</evidence>
<evidence type="ECO:0000259" key="4">
    <source>
        <dbReference type="PROSITE" id="PS50002"/>
    </source>
</evidence>
<dbReference type="OrthoDB" id="10255128at2759"/>
<feature type="region of interest" description="Disordered" evidence="3">
    <location>
        <begin position="32"/>
        <end position="56"/>
    </location>
</feature>
<dbReference type="SMART" id="SM00326">
    <property type="entry name" value="SH3"/>
    <property type="match status" value="1"/>
</dbReference>
<dbReference type="SUPFAM" id="SSF50044">
    <property type="entry name" value="SH3-domain"/>
    <property type="match status" value="1"/>
</dbReference>
<dbReference type="CDD" id="cd00174">
    <property type="entry name" value="SH3"/>
    <property type="match status" value="1"/>
</dbReference>
<evidence type="ECO:0000256" key="2">
    <source>
        <dbReference type="PROSITE-ProRule" id="PRU00192"/>
    </source>
</evidence>